<comment type="caution">
    <text evidence="1">The sequence shown here is derived from an EMBL/GenBank/DDBJ whole genome shotgun (WGS) entry which is preliminary data.</text>
</comment>
<organism evidence="1 2">
    <name type="scientific">Leptospira alexanderi serovar Manhao 3 str. L 60</name>
    <dbReference type="NCBI Taxonomy" id="1049759"/>
    <lineage>
        <taxon>Bacteria</taxon>
        <taxon>Pseudomonadati</taxon>
        <taxon>Spirochaetota</taxon>
        <taxon>Spirochaetia</taxon>
        <taxon>Leptospirales</taxon>
        <taxon>Leptospiraceae</taxon>
        <taxon>Leptospira</taxon>
    </lineage>
</organism>
<dbReference type="Proteomes" id="UP000018747">
    <property type="component" value="Unassembled WGS sequence"/>
</dbReference>
<evidence type="ECO:0000313" key="2">
    <source>
        <dbReference type="Proteomes" id="UP000018747"/>
    </source>
</evidence>
<evidence type="ECO:0000313" key="1">
    <source>
        <dbReference type="EMBL" id="EQA60666.1"/>
    </source>
</evidence>
<reference evidence="1" key="1">
    <citation type="submission" date="2013-05" db="EMBL/GenBank/DDBJ databases">
        <authorList>
            <person name="Harkins D.M."/>
            <person name="Durkin A.S."/>
            <person name="Brinkac L.M."/>
            <person name="Haft D.H."/>
            <person name="Selengut J.D."/>
            <person name="Sanka R."/>
            <person name="DePew J."/>
            <person name="Purushe J."/>
            <person name="Hartskeerl R.A."/>
            <person name="Ahmed A."/>
            <person name="van der Linden H."/>
            <person name="Goris M.G.A."/>
            <person name="Vinetz J.M."/>
            <person name="Sutton G.G."/>
            <person name="Nierman W.C."/>
            <person name="Fouts D.E."/>
        </authorList>
    </citation>
    <scope>NUCLEOTIDE SEQUENCE [LARGE SCALE GENOMIC DNA]</scope>
    <source>
        <strain evidence="1">L 60</strain>
    </source>
</reference>
<accession>V6HTX8</accession>
<protein>
    <submittedName>
        <fullName evidence="1">Uncharacterized protein</fullName>
    </submittedName>
</protein>
<keyword evidence="2" id="KW-1185">Reference proteome</keyword>
<dbReference type="AlphaFoldDB" id="V6HTX8"/>
<dbReference type="EMBL" id="AHMT02000054">
    <property type="protein sequence ID" value="EQA60666.1"/>
    <property type="molecule type" value="Genomic_DNA"/>
</dbReference>
<sequence length="50" mass="5745">MSLHIPCTVLVGNFLKSLDIQTFLLNFHREGAAHFNEKETNMESFFNNST</sequence>
<proteinExistence type="predicted"/>
<name>V6HTX8_9LEPT</name>
<gene>
    <name evidence="1" type="ORF">LEP1GSC062_0151</name>
</gene>